<proteinExistence type="predicted"/>
<reference evidence="1 2" key="1">
    <citation type="journal article" date="2018" name="Sci. Rep.">
        <title>Genomic signatures of local adaptation to the degree of environmental predictability in rotifers.</title>
        <authorList>
            <person name="Franch-Gras L."/>
            <person name="Hahn C."/>
            <person name="Garcia-Roger E.M."/>
            <person name="Carmona M.J."/>
            <person name="Serra M."/>
            <person name="Gomez A."/>
        </authorList>
    </citation>
    <scope>NUCLEOTIDE SEQUENCE [LARGE SCALE GENOMIC DNA]</scope>
    <source>
        <strain evidence="1">HYR1</strain>
    </source>
</reference>
<organism evidence="1 2">
    <name type="scientific">Brachionus plicatilis</name>
    <name type="common">Marine rotifer</name>
    <name type="synonym">Brachionus muelleri</name>
    <dbReference type="NCBI Taxonomy" id="10195"/>
    <lineage>
        <taxon>Eukaryota</taxon>
        <taxon>Metazoa</taxon>
        <taxon>Spiralia</taxon>
        <taxon>Gnathifera</taxon>
        <taxon>Rotifera</taxon>
        <taxon>Eurotatoria</taxon>
        <taxon>Monogononta</taxon>
        <taxon>Pseudotrocha</taxon>
        <taxon>Ploima</taxon>
        <taxon>Brachionidae</taxon>
        <taxon>Brachionus</taxon>
    </lineage>
</organism>
<sequence>MNQQYVMSRVSWFKRLPKTTKYIHLNLKSTILHGYTIVGDGTFNNLTPLYTGKFPHELPSAHKNDPKGKHVDEVFPMIWKDLHEQDSKTIIYLKK</sequence>
<dbReference type="PANTHER" id="PTHR10974">
    <property type="entry name" value="FI08016P-RELATED"/>
    <property type="match status" value="1"/>
</dbReference>
<evidence type="ECO:0000313" key="2">
    <source>
        <dbReference type="Proteomes" id="UP000276133"/>
    </source>
</evidence>
<dbReference type="AlphaFoldDB" id="A0A3M7PTH8"/>
<dbReference type="InterPro" id="IPR004245">
    <property type="entry name" value="DUF229"/>
</dbReference>
<dbReference type="GO" id="GO:0005615">
    <property type="term" value="C:extracellular space"/>
    <property type="evidence" value="ECO:0007669"/>
    <property type="project" value="TreeGrafter"/>
</dbReference>
<comment type="caution">
    <text evidence="1">The sequence shown here is derived from an EMBL/GenBank/DDBJ whole genome shotgun (WGS) entry which is preliminary data.</text>
</comment>
<dbReference type="Pfam" id="PF02995">
    <property type="entry name" value="DUF229"/>
    <property type="match status" value="1"/>
</dbReference>
<dbReference type="EMBL" id="REGN01008894">
    <property type="protein sequence ID" value="RNA02416.1"/>
    <property type="molecule type" value="Genomic_DNA"/>
</dbReference>
<keyword evidence="2" id="KW-1185">Reference proteome</keyword>
<dbReference type="OrthoDB" id="413313at2759"/>
<evidence type="ECO:0000313" key="1">
    <source>
        <dbReference type="EMBL" id="RNA02416.1"/>
    </source>
</evidence>
<feature type="non-terminal residue" evidence="1">
    <location>
        <position position="95"/>
    </location>
</feature>
<dbReference type="STRING" id="10195.A0A3M7PTH8"/>
<dbReference type="PANTHER" id="PTHR10974:SF1">
    <property type="entry name" value="FI08016P-RELATED"/>
    <property type="match status" value="1"/>
</dbReference>
<accession>A0A3M7PTH8</accession>
<dbReference type="Proteomes" id="UP000276133">
    <property type="component" value="Unassembled WGS sequence"/>
</dbReference>
<gene>
    <name evidence="1" type="ORF">BpHYR1_000810</name>
</gene>
<name>A0A3M7PTH8_BRAPC</name>
<protein>
    <submittedName>
        <fullName evidence="1">Uncharacterized protein</fullName>
    </submittedName>
</protein>